<sequence length="135" mass="15349">MEDELKLMYQLKVEGLCCSSIIIELGLRLRGENNEQFVKAARALCNGMHSGLACGALTGAVCMLALFDERNTEMTKEMVDWFQHELCEKYGSANCVDITRCDPYEKAVKCPEIMRATYIRAKEMLTEFGYLEPME</sequence>
<name>A0A1B2I6S7_9BACT</name>
<protein>
    <recommendedName>
        <fullName evidence="3">Redox-active protein</fullName>
    </recommendedName>
</protein>
<dbReference type="Proteomes" id="UP000093044">
    <property type="component" value="Chromosome"/>
</dbReference>
<accession>A0A1B2I6S7</accession>
<dbReference type="NCBIfam" id="NF045669">
    <property type="entry name" value="DVU1555_fam_CGA"/>
    <property type="match status" value="1"/>
</dbReference>
<evidence type="ECO:0008006" key="3">
    <source>
        <dbReference type="Google" id="ProtNLM"/>
    </source>
</evidence>
<dbReference type="KEGG" id="cpor:BED41_11735"/>
<dbReference type="AlphaFoldDB" id="A0A1B2I6S7"/>
<evidence type="ECO:0000313" key="2">
    <source>
        <dbReference type="Proteomes" id="UP000093044"/>
    </source>
</evidence>
<dbReference type="EMBL" id="CP016757">
    <property type="protein sequence ID" value="ANZ45688.1"/>
    <property type="molecule type" value="Genomic_DNA"/>
</dbReference>
<dbReference type="Pfam" id="PF09719">
    <property type="entry name" value="C_GCAxxG_C_C"/>
    <property type="match status" value="1"/>
</dbReference>
<proteinExistence type="predicted"/>
<evidence type="ECO:0000313" key="1">
    <source>
        <dbReference type="EMBL" id="ANZ45688.1"/>
    </source>
</evidence>
<dbReference type="InterPro" id="IPR010181">
    <property type="entry name" value="CGCAxxGCC_motif"/>
</dbReference>
<keyword evidence="2" id="KW-1185">Reference proteome</keyword>
<gene>
    <name evidence="1" type="ORF">BED41_11735</name>
</gene>
<reference evidence="1" key="1">
    <citation type="submission" date="2016-08" db="EMBL/GenBank/DDBJ databases">
        <title>Complete genome of Cloacibacillus porcorum.</title>
        <authorList>
            <person name="Looft T."/>
            <person name="Bayles D.O."/>
            <person name="Alt D.P."/>
        </authorList>
    </citation>
    <scope>NUCLEOTIDE SEQUENCE [LARGE SCALE GENOMIC DNA]</scope>
    <source>
        <strain evidence="1">CL-84</strain>
    </source>
</reference>
<dbReference type="STRING" id="1197717.BED41_11735"/>
<organism evidence="1 2">
    <name type="scientific">Cloacibacillus porcorum</name>
    <dbReference type="NCBI Taxonomy" id="1197717"/>
    <lineage>
        <taxon>Bacteria</taxon>
        <taxon>Thermotogati</taxon>
        <taxon>Synergistota</taxon>
        <taxon>Synergistia</taxon>
        <taxon>Synergistales</taxon>
        <taxon>Synergistaceae</taxon>
        <taxon>Cloacibacillus</taxon>
    </lineage>
</organism>